<dbReference type="SUPFAM" id="SSF46894">
    <property type="entry name" value="C-terminal effector domain of the bipartite response regulators"/>
    <property type="match status" value="1"/>
</dbReference>
<dbReference type="InterPro" id="IPR000792">
    <property type="entry name" value="Tscrpt_reg_LuxR_C"/>
</dbReference>
<accession>A0ABU9HSB2</accession>
<evidence type="ECO:0000313" key="2">
    <source>
        <dbReference type="EMBL" id="MEL1242861.1"/>
    </source>
</evidence>
<gene>
    <name evidence="2" type="ORF">AAEO56_01195</name>
</gene>
<dbReference type="EMBL" id="JBBYHR010000001">
    <property type="protein sequence ID" value="MEL1242861.1"/>
    <property type="molecule type" value="Genomic_DNA"/>
</dbReference>
<comment type="caution">
    <text evidence="2">The sequence shown here is derived from an EMBL/GenBank/DDBJ whole genome shotgun (WGS) entry which is preliminary data.</text>
</comment>
<evidence type="ECO:0000259" key="1">
    <source>
        <dbReference type="PROSITE" id="PS00622"/>
    </source>
</evidence>
<evidence type="ECO:0000313" key="3">
    <source>
        <dbReference type="Proteomes" id="UP001464555"/>
    </source>
</evidence>
<dbReference type="PROSITE" id="PS00622">
    <property type="entry name" value="HTH_LUXR_1"/>
    <property type="match status" value="1"/>
</dbReference>
<organism evidence="2 3">
    <name type="scientific">Flavobacterium arundinis</name>
    <dbReference type="NCBI Taxonomy" id="3139143"/>
    <lineage>
        <taxon>Bacteria</taxon>
        <taxon>Pseudomonadati</taxon>
        <taxon>Bacteroidota</taxon>
        <taxon>Flavobacteriia</taxon>
        <taxon>Flavobacteriales</taxon>
        <taxon>Flavobacteriaceae</taxon>
        <taxon>Flavobacterium</taxon>
    </lineage>
</organism>
<reference evidence="2 3" key="1">
    <citation type="submission" date="2024-04" db="EMBL/GenBank/DDBJ databases">
        <title>Flavobacterium sp. DGU11 16S ribosomal RNA gene Genome sequencing and assembly.</title>
        <authorList>
            <person name="Park S."/>
        </authorList>
    </citation>
    <scope>NUCLEOTIDE SEQUENCE [LARGE SCALE GENOMIC DNA]</scope>
    <source>
        <strain evidence="2 3">DGU11</strain>
    </source>
</reference>
<keyword evidence="3" id="KW-1185">Reference proteome</keyword>
<name>A0ABU9HSB2_9FLAO</name>
<feature type="domain" description="HTH luxR-type" evidence="1">
    <location>
        <begin position="198"/>
        <end position="225"/>
    </location>
</feature>
<dbReference type="InterPro" id="IPR016032">
    <property type="entry name" value="Sig_transdc_resp-reg_C-effctor"/>
</dbReference>
<dbReference type="Proteomes" id="UP001464555">
    <property type="component" value="Unassembled WGS sequence"/>
</dbReference>
<proteinExistence type="predicted"/>
<protein>
    <recommendedName>
        <fullName evidence="1">HTH luxR-type domain-containing protein</fullName>
    </recommendedName>
</protein>
<sequence>MTKLATRFPQFLHSEVPERNRYSPGDHYSFHKYENKHIPEYLCWSYNVLDNSLKFIGNPHSFSSLRCYTASAFLKKIKSCFRSQFIDAAKGFYSMLTNGIVLKEGVYLSVVVPLKFPQGIFWLCKVTIIPVFKLKEIFEFVVIVIPIKDYYNSNITFSIFEDGVKDILLTNHLKKYINPPNINLTKKQQFVLEALCKGKQANEIAEQLGVVIDSIYKINRRLLEKISDFFELDFKDAKEASEYYYNSFN</sequence>
<dbReference type="RefSeq" id="WP_341695185.1">
    <property type="nucleotide sequence ID" value="NZ_JBBYHR010000001.1"/>
</dbReference>